<dbReference type="PRINTS" id="PR00412">
    <property type="entry name" value="EPOXHYDRLASE"/>
</dbReference>
<evidence type="ECO:0000256" key="4">
    <source>
        <dbReference type="PIRSR" id="PIRSR001112-1"/>
    </source>
</evidence>
<keyword evidence="3" id="KW-0378">Hydrolase</keyword>
<dbReference type="SUPFAM" id="SSF53474">
    <property type="entry name" value="alpha/beta-Hydrolases"/>
    <property type="match status" value="1"/>
</dbReference>
<dbReference type="GO" id="GO:0004301">
    <property type="term" value="F:epoxide hydrolase activity"/>
    <property type="evidence" value="ECO:0007669"/>
    <property type="project" value="TreeGrafter"/>
</dbReference>
<dbReference type="EMBL" id="JAPEVB010000001">
    <property type="protein sequence ID" value="KAJ4396151.1"/>
    <property type="molecule type" value="Genomic_DNA"/>
</dbReference>
<feature type="domain" description="Epoxide hydrolase N-terminal" evidence="5">
    <location>
        <begin position="5"/>
        <end position="116"/>
    </location>
</feature>
<dbReference type="PANTHER" id="PTHR21661:SF35">
    <property type="entry name" value="EPOXIDE HYDROLASE"/>
    <property type="match status" value="1"/>
</dbReference>
<dbReference type="InterPro" id="IPR000639">
    <property type="entry name" value="Epox_hydrolase-like"/>
</dbReference>
<name>A0A9W8Z1G9_9PEZI</name>
<dbReference type="Gene3D" id="3.40.50.1820">
    <property type="entry name" value="alpha/beta hydrolase"/>
    <property type="match status" value="1"/>
</dbReference>
<evidence type="ECO:0000259" key="5">
    <source>
        <dbReference type="Pfam" id="PF06441"/>
    </source>
</evidence>
<proteinExistence type="inferred from homology"/>
<dbReference type="AlphaFoldDB" id="A0A9W8Z1G9"/>
<dbReference type="Proteomes" id="UP001140453">
    <property type="component" value="Unassembled WGS sequence"/>
</dbReference>
<keyword evidence="7" id="KW-1185">Reference proteome</keyword>
<keyword evidence="2" id="KW-0058">Aromatic hydrocarbons catabolism</keyword>
<sequence length="418" mass="47569">MATASPFKLSVSEQDLDILRRKLELARLPDQPQGYDIQQGVPVPRMQELIGHWRDVYLPNWRQHEAKLNELPMFSVPVESDGFGILDIHFIHARSTRRNAIPLLFVHGWPGSFLEVTKMLKDLTEPADERAQAFHVVAPSLPNYGFSDSVKQRGFNLRHYGFVLNKLMLNLGYNKYVAQGGDWGSIITRTMGRHHEENLRGVHVNLAMFEPSNLLKQPWLILLALIWPPLWVSKKGTNGLLNGLAYVSGGNDYYRLQSSRPQTVAYCLEDSPVGLLGWIYEKLIHWTHDYPWTDDEILTWVSIYWFSKAGPGASVRTYFEAENPSKDWNGTLADKKFWDWTKPKLGISQFPKDIVGIPNVLSRTLGPVVFERYHDSGGHFAAWENPETLKQDLRDMFGPGGGAHGVVDVPMPWKGKTL</sequence>
<gene>
    <name evidence="6" type="ORF">N0V93_000369</name>
</gene>
<dbReference type="InterPro" id="IPR029058">
    <property type="entry name" value="AB_hydrolase_fold"/>
</dbReference>
<evidence type="ECO:0000313" key="6">
    <source>
        <dbReference type="EMBL" id="KAJ4396151.1"/>
    </source>
</evidence>
<dbReference type="InterPro" id="IPR016292">
    <property type="entry name" value="Epoxide_hydrolase"/>
</dbReference>
<dbReference type="InterPro" id="IPR010497">
    <property type="entry name" value="Epoxide_hydro_N"/>
</dbReference>
<evidence type="ECO:0000256" key="2">
    <source>
        <dbReference type="ARBA" id="ARBA00022797"/>
    </source>
</evidence>
<protein>
    <recommendedName>
        <fullName evidence="5">Epoxide hydrolase N-terminal domain-containing protein</fullName>
    </recommendedName>
</protein>
<accession>A0A9W8Z1G9</accession>
<dbReference type="Pfam" id="PF06441">
    <property type="entry name" value="EHN"/>
    <property type="match status" value="1"/>
</dbReference>
<dbReference type="GO" id="GO:0097176">
    <property type="term" value="P:epoxide metabolic process"/>
    <property type="evidence" value="ECO:0007669"/>
    <property type="project" value="TreeGrafter"/>
</dbReference>
<evidence type="ECO:0000313" key="7">
    <source>
        <dbReference type="Proteomes" id="UP001140453"/>
    </source>
</evidence>
<dbReference type="OrthoDB" id="7130006at2759"/>
<feature type="active site" description="Proton donor" evidence="4">
    <location>
        <position position="318"/>
    </location>
</feature>
<dbReference type="PANTHER" id="PTHR21661">
    <property type="entry name" value="EPOXIDE HYDROLASE 1-RELATED"/>
    <property type="match status" value="1"/>
</dbReference>
<evidence type="ECO:0000256" key="3">
    <source>
        <dbReference type="ARBA" id="ARBA00022801"/>
    </source>
</evidence>
<reference evidence="6" key="1">
    <citation type="submission" date="2022-10" db="EMBL/GenBank/DDBJ databases">
        <title>Tapping the CABI collections for fungal endophytes: first genome assemblies for Collariella, Neodidymelliopsis, Ascochyta clinopodiicola, Didymella pomorum, Didymosphaeria variabile, Neocosmospora piperis and Neocucurbitaria cava.</title>
        <authorList>
            <person name="Hill R."/>
        </authorList>
    </citation>
    <scope>NUCLEOTIDE SEQUENCE</scope>
    <source>
        <strain evidence="6">IMI 355082</strain>
    </source>
</reference>
<dbReference type="PIRSF" id="PIRSF001112">
    <property type="entry name" value="Epoxide_hydrolase"/>
    <property type="match status" value="1"/>
</dbReference>
<feature type="active site" description="Proton acceptor" evidence="4">
    <location>
        <position position="379"/>
    </location>
</feature>
<feature type="active site" description="Nucleophile" evidence="4">
    <location>
        <position position="182"/>
    </location>
</feature>
<evidence type="ECO:0000256" key="1">
    <source>
        <dbReference type="ARBA" id="ARBA00010088"/>
    </source>
</evidence>
<comment type="similarity">
    <text evidence="1">Belongs to the peptidase S33 family.</text>
</comment>
<comment type="caution">
    <text evidence="6">The sequence shown here is derived from an EMBL/GenBank/DDBJ whole genome shotgun (WGS) entry which is preliminary data.</text>
</comment>
<organism evidence="6 7">
    <name type="scientific">Gnomoniopsis smithogilvyi</name>
    <dbReference type="NCBI Taxonomy" id="1191159"/>
    <lineage>
        <taxon>Eukaryota</taxon>
        <taxon>Fungi</taxon>
        <taxon>Dikarya</taxon>
        <taxon>Ascomycota</taxon>
        <taxon>Pezizomycotina</taxon>
        <taxon>Sordariomycetes</taxon>
        <taxon>Sordariomycetidae</taxon>
        <taxon>Diaporthales</taxon>
        <taxon>Gnomoniaceae</taxon>
        <taxon>Gnomoniopsis</taxon>
    </lineage>
</organism>